<gene>
    <name evidence="2" type="ORF">ACAT0790_LOCUS41871</name>
</gene>
<evidence type="ECO:0000256" key="1">
    <source>
        <dbReference type="SAM" id="MobiDB-lite"/>
    </source>
</evidence>
<reference evidence="2" key="1">
    <citation type="submission" date="2021-01" db="EMBL/GenBank/DDBJ databases">
        <authorList>
            <person name="Corre E."/>
            <person name="Pelletier E."/>
            <person name="Niang G."/>
            <person name="Scheremetjew M."/>
            <person name="Finn R."/>
            <person name="Kale V."/>
            <person name="Holt S."/>
            <person name="Cochrane G."/>
            <person name="Meng A."/>
            <person name="Brown T."/>
            <person name="Cohen L."/>
        </authorList>
    </citation>
    <scope>NUCLEOTIDE SEQUENCE</scope>
    <source>
        <strain evidence="2">OF101</strain>
    </source>
</reference>
<proteinExistence type="predicted"/>
<name>A0A7S1WFH7_ALECA</name>
<evidence type="ECO:0000313" key="2">
    <source>
        <dbReference type="EMBL" id="CAD9165105.1"/>
    </source>
</evidence>
<dbReference type="EMBL" id="HBGE01069862">
    <property type="protein sequence ID" value="CAD9165105.1"/>
    <property type="molecule type" value="Transcribed_RNA"/>
</dbReference>
<accession>A0A7S1WFH7</accession>
<dbReference type="AlphaFoldDB" id="A0A7S1WFH7"/>
<protein>
    <submittedName>
        <fullName evidence="2">Uncharacterized protein</fullName>
    </submittedName>
</protein>
<feature type="region of interest" description="Disordered" evidence="1">
    <location>
        <begin position="1"/>
        <end position="24"/>
    </location>
</feature>
<sequence>MLSTPLLGLQAPAAGQTALPAKPDRRPVLQALDGAMKDGAAKKIVQRPSLDRPVGQLLPRCTSRPPSRRKSEEPTCHIDSDTEVPESIFDAMLLAAKEVKNGGQHVLLQKSRPQERDRLVHLDLMDSRLPSKSNSLLLHKLGRPKTME</sequence>
<feature type="compositionally biased region" description="Basic and acidic residues" evidence="1">
    <location>
        <begin position="69"/>
        <end position="80"/>
    </location>
</feature>
<organism evidence="2">
    <name type="scientific">Alexandrium catenella</name>
    <name type="common">Red tide dinoflagellate</name>
    <name type="synonym">Gonyaulax catenella</name>
    <dbReference type="NCBI Taxonomy" id="2925"/>
    <lineage>
        <taxon>Eukaryota</taxon>
        <taxon>Sar</taxon>
        <taxon>Alveolata</taxon>
        <taxon>Dinophyceae</taxon>
        <taxon>Gonyaulacales</taxon>
        <taxon>Pyrocystaceae</taxon>
        <taxon>Alexandrium</taxon>
    </lineage>
</organism>
<feature type="region of interest" description="Disordered" evidence="1">
    <location>
        <begin position="46"/>
        <end position="83"/>
    </location>
</feature>